<proteinExistence type="predicted"/>
<accession>A0AA38YYS5</accession>
<dbReference type="Pfam" id="PF20431">
    <property type="entry name" value="E_motif"/>
    <property type="match status" value="1"/>
</dbReference>
<dbReference type="Pfam" id="PF13812">
    <property type="entry name" value="PPR_3"/>
    <property type="match status" value="1"/>
</dbReference>
<dbReference type="InterPro" id="IPR011990">
    <property type="entry name" value="TPR-like_helical_dom_sf"/>
</dbReference>
<dbReference type="PANTHER" id="PTHR47926">
    <property type="entry name" value="PENTATRICOPEPTIDE REPEAT-CONTAINING PROTEIN"/>
    <property type="match status" value="1"/>
</dbReference>
<dbReference type="Pfam" id="PF13041">
    <property type="entry name" value="PPR_2"/>
    <property type="match status" value="2"/>
</dbReference>
<comment type="caution">
    <text evidence="3">The sequence shown here is derived from an EMBL/GenBank/DDBJ whole genome shotgun (WGS) entry which is preliminary data.</text>
</comment>
<feature type="repeat" description="PPR" evidence="2">
    <location>
        <begin position="170"/>
        <end position="200"/>
    </location>
</feature>
<keyword evidence="4" id="KW-1185">Reference proteome</keyword>
<dbReference type="InterPro" id="IPR046960">
    <property type="entry name" value="PPR_At4g14850-like_plant"/>
</dbReference>
<reference evidence="3 4" key="1">
    <citation type="journal article" date="2023" name="BMC Biotechnol.">
        <title>Vitis rotundifolia cv Carlos genome sequencing.</title>
        <authorList>
            <person name="Huff M."/>
            <person name="Hulse-Kemp A."/>
            <person name="Scheffler B."/>
            <person name="Youngblood R."/>
            <person name="Simpson S."/>
            <person name="Babiker E."/>
            <person name="Staton M."/>
        </authorList>
    </citation>
    <scope>NUCLEOTIDE SEQUENCE [LARGE SCALE GENOMIC DNA]</scope>
    <source>
        <tissue evidence="3">Leaf</tissue>
    </source>
</reference>
<dbReference type="GO" id="GO:0003723">
    <property type="term" value="F:RNA binding"/>
    <property type="evidence" value="ECO:0007669"/>
    <property type="project" value="InterPro"/>
</dbReference>
<feature type="repeat" description="PPR" evidence="2">
    <location>
        <begin position="404"/>
        <end position="438"/>
    </location>
</feature>
<dbReference type="GO" id="GO:0009451">
    <property type="term" value="P:RNA modification"/>
    <property type="evidence" value="ECO:0007669"/>
    <property type="project" value="InterPro"/>
</dbReference>
<keyword evidence="1" id="KW-0677">Repeat</keyword>
<feature type="repeat" description="PPR" evidence="2">
    <location>
        <begin position="369"/>
        <end position="403"/>
    </location>
</feature>
<feature type="repeat" description="PPR" evidence="2">
    <location>
        <begin position="268"/>
        <end position="302"/>
    </location>
</feature>
<evidence type="ECO:0000256" key="2">
    <source>
        <dbReference type="PROSITE-ProRule" id="PRU00708"/>
    </source>
</evidence>
<gene>
    <name evidence="3" type="ORF">PVL29_021208</name>
</gene>
<feature type="repeat" description="PPR" evidence="2">
    <location>
        <begin position="69"/>
        <end position="103"/>
    </location>
</feature>
<dbReference type="Gene3D" id="1.25.40.10">
    <property type="entry name" value="Tetratricopeptide repeat domain"/>
    <property type="match status" value="4"/>
</dbReference>
<dbReference type="EMBL" id="JARBHA010000016">
    <property type="protein sequence ID" value="KAJ9679201.1"/>
    <property type="molecule type" value="Genomic_DNA"/>
</dbReference>
<dbReference type="Pfam" id="PF01535">
    <property type="entry name" value="PPR"/>
    <property type="match status" value="2"/>
</dbReference>
<organism evidence="3 4">
    <name type="scientific">Vitis rotundifolia</name>
    <name type="common">Muscadine grape</name>
    <dbReference type="NCBI Taxonomy" id="103349"/>
    <lineage>
        <taxon>Eukaryota</taxon>
        <taxon>Viridiplantae</taxon>
        <taxon>Streptophyta</taxon>
        <taxon>Embryophyta</taxon>
        <taxon>Tracheophyta</taxon>
        <taxon>Spermatophyta</taxon>
        <taxon>Magnoliopsida</taxon>
        <taxon>eudicotyledons</taxon>
        <taxon>Gunneridae</taxon>
        <taxon>Pentapetalae</taxon>
        <taxon>rosids</taxon>
        <taxon>Vitales</taxon>
        <taxon>Vitaceae</taxon>
        <taxon>Viteae</taxon>
        <taxon>Vitis</taxon>
    </lineage>
</organism>
<evidence type="ECO:0000256" key="1">
    <source>
        <dbReference type="ARBA" id="ARBA00022737"/>
    </source>
</evidence>
<dbReference type="PANTHER" id="PTHR47926:SF459">
    <property type="entry name" value="PENTATRICOPEPTIDE REPEAT-CONTAINING PROTEIN"/>
    <property type="match status" value="1"/>
</dbReference>
<name>A0AA38YYS5_VITRO</name>
<dbReference type="InterPro" id="IPR002885">
    <property type="entry name" value="PPR_rpt"/>
</dbReference>
<dbReference type="PROSITE" id="PS51375">
    <property type="entry name" value="PPR"/>
    <property type="match status" value="5"/>
</dbReference>
<evidence type="ECO:0000313" key="4">
    <source>
        <dbReference type="Proteomes" id="UP001168098"/>
    </source>
</evidence>
<dbReference type="InterPro" id="IPR046848">
    <property type="entry name" value="E_motif"/>
</dbReference>
<evidence type="ECO:0000313" key="3">
    <source>
        <dbReference type="EMBL" id="KAJ9679201.1"/>
    </source>
</evidence>
<dbReference type="Proteomes" id="UP001168098">
    <property type="component" value="Unassembled WGS sequence"/>
</dbReference>
<dbReference type="Pfam" id="PF12854">
    <property type="entry name" value="PPR_1"/>
    <property type="match status" value="1"/>
</dbReference>
<dbReference type="FunFam" id="1.25.40.10:FF:000511">
    <property type="entry name" value="Pentatricopeptide repeat-containing protein"/>
    <property type="match status" value="1"/>
</dbReference>
<dbReference type="NCBIfam" id="TIGR00756">
    <property type="entry name" value="PPR"/>
    <property type="match status" value="5"/>
</dbReference>
<dbReference type="FunFam" id="1.25.40.10:FF:000968">
    <property type="entry name" value="Pentatricopeptide repeat-containing protein, mitochondrial"/>
    <property type="match status" value="1"/>
</dbReference>
<dbReference type="FunFam" id="1.25.40.10:FF:000417">
    <property type="entry name" value="Pentatricopeptide repeat-containing protein At4g38010"/>
    <property type="match status" value="1"/>
</dbReference>
<dbReference type="AlphaFoldDB" id="A0AA38YYS5"/>
<sequence length="618" mass="69071">MHFLKLRLLNSIHRCKTIRSLKQIHAQLIASSLLHDEFVLSKVSEFFGKHIGFVDYAFDFLNQTDLHVGTLPYNTLIAAYASSGTPKAAFLVYGRIVGNGFVPDMYTFPVVLKACTKFLGVQEGERVHGVAVKMGFSCDLYVQNSLLHFYSVCGKWGGAGRVFDEMLVRDVVSWTGLISGYVRTGLFDEAINLFLKMDVVPNVATFVSVLVACGRMGYLSMGKGVHGLVYKRAFGIGLVVGNALMDMYVKCECLCEARKLFDELPDRDIVSWTSIISGLVQCKQPKDSLELFYDMQISGVEPDRIILTSVLSACASLGALDYGRWVQEYIERQGIEWDIHIGTALVDMYAKCGCIEMALHIFNGIPNRNIFTWNALLGGLAMHGHGHEALKHFELMIGARIRPNEVTFLAILTACCHSGLVAEGRSYFYQMISQPFNLSLRLEHYGCMIDLLCKAGLLDEAYEFIRNMPLAPDVLIWGALLSACKANGNVELSQEILSHLLELESQDSGVYVLLSNIYATNERWGDVTRVRRLMKDKGIRKFPGSSVIEVDGEAHEFLVGDTSHSRNEDIHVLLNILANQWRIWAPLHSVKIINVDANTQAREEKVTLFLQNKMSKIA</sequence>
<protein>
    <submittedName>
        <fullName evidence="3">Uncharacterized protein</fullName>
    </submittedName>
</protein>